<dbReference type="AlphaFoldDB" id="A0AAG5DES9"/>
<dbReference type="Proteomes" id="UP000075880">
    <property type="component" value="Unassembled WGS sequence"/>
</dbReference>
<keyword evidence="2" id="KW-1185">Reference proteome</keyword>
<reference evidence="1" key="1">
    <citation type="submission" date="2024-04" db="UniProtKB">
        <authorList>
            <consortium name="EnsemblMetazoa"/>
        </authorList>
    </citation>
    <scope>IDENTIFICATION</scope>
    <source>
        <strain evidence="1">EBRO</strain>
    </source>
</reference>
<dbReference type="EnsemblMetazoa" id="ENSAATROPT010375">
    <property type="protein sequence ID" value="ENSAATROPP009360"/>
    <property type="gene ID" value="ENSAATROPG008429"/>
</dbReference>
<name>A0AAG5DES9_ANOAO</name>
<accession>A0AAG5DES9</accession>
<sequence length="62" mass="7066">LFHPSQPSRPTRTFGIRITHLEPQKLSLQNSTAHDECRLSNDGRRSTVDDRRSKVNIGIVLI</sequence>
<evidence type="ECO:0000313" key="1">
    <source>
        <dbReference type="EnsemblMetazoa" id="ENSAATROPP009360"/>
    </source>
</evidence>
<proteinExistence type="predicted"/>
<organism evidence="1 2">
    <name type="scientific">Anopheles atroparvus</name>
    <name type="common">European mosquito</name>
    <dbReference type="NCBI Taxonomy" id="41427"/>
    <lineage>
        <taxon>Eukaryota</taxon>
        <taxon>Metazoa</taxon>
        <taxon>Ecdysozoa</taxon>
        <taxon>Arthropoda</taxon>
        <taxon>Hexapoda</taxon>
        <taxon>Insecta</taxon>
        <taxon>Pterygota</taxon>
        <taxon>Neoptera</taxon>
        <taxon>Endopterygota</taxon>
        <taxon>Diptera</taxon>
        <taxon>Nematocera</taxon>
        <taxon>Culicoidea</taxon>
        <taxon>Culicidae</taxon>
        <taxon>Anophelinae</taxon>
        <taxon>Anopheles</taxon>
    </lineage>
</organism>
<evidence type="ECO:0000313" key="2">
    <source>
        <dbReference type="Proteomes" id="UP000075880"/>
    </source>
</evidence>
<protein>
    <submittedName>
        <fullName evidence="1">Uncharacterized protein</fullName>
    </submittedName>
</protein>